<keyword evidence="2" id="KW-1185">Reference proteome</keyword>
<evidence type="ECO:0000313" key="1">
    <source>
        <dbReference type="EMBL" id="VVC75808.1"/>
    </source>
</evidence>
<dbReference type="Proteomes" id="UP000324194">
    <property type="component" value="Chromosome 1"/>
</dbReference>
<sequence length="111" mass="12934">MYHTRLKELIASLKAVNDQPDTRQQVDEIISILSHLKKKQVDDDQIASYLITIISEFPYMMHHPNNAALEKLCRQLRPATLNLPDFTREKFFGEAFQKHEPSKTKPLSSKR</sequence>
<accession>A0A5E4PH16</accession>
<gene>
    <name evidence="1" type="ORF">AQUSIP_11050</name>
</gene>
<dbReference type="KEGG" id="asip:AQUSIP_11050"/>
<evidence type="ECO:0000313" key="2">
    <source>
        <dbReference type="Proteomes" id="UP000324194"/>
    </source>
</evidence>
<dbReference type="AlphaFoldDB" id="A0A5E4PH16"/>
<reference evidence="1 2" key="1">
    <citation type="submission" date="2019-08" db="EMBL/GenBank/DDBJ databases">
        <authorList>
            <person name="Guy L."/>
        </authorList>
    </citation>
    <scope>NUCLEOTIDE SEQUENCE [LARGE SCALE GENOMIC DNA]</scope>
    <source>
        <strain evidence="1 2">SGT-108</strain>
    </source>
</reference>
<name>A0A5E4PH16_9COXI</name>
<dbReference type="EMBL" id="LR699119">
    <property type="protein sequence ID" value="VVC75808.1"/>
    <property type="molecule type" value="Genomic_DNA"/>
</dbReference>
<organism evidence="1 2">
    <name type="scientific">Aquicella siphonis</name>
    <dbReference type="NCBI Taxonomy" id="254247"/>
    <lineage>
        <taxon>Bacteria</taxon>
        <taxon>Pseudomonadati</taxon>
        <taxon>Pseudomonadota</taxon>
        <taxon>Gammaproteobacteria</taxon>
        <taxon>Legionellales</taxon>
        <taxon>Coxiellaceae</taxon>
        <taxon>Aquicella</taxon>
    </lineage>
</organism>
<proteinExistence type="predicted"/>
<protein>
    <submittedName>
        <fullName evidence="1">Uncharacterized protein</fullName>
    </submittedName>
</protein>
<dbReference type="RefSeq" id="WP_148339083.1">
    <property type="nucleotide sequence ID" value="NZ_LR699119.1"/>
</dbReference>